<organism evidence="3 4">
    <name type="scientific">Catellicoccus marimammalium M35/04/3</name>
    <dbReference type="NCBI Taxonomy" id="1234409"/>
    <lineage>
        <taxon>Bacteria</taxon>
        <taxon>Bacillati</taxon>
        <taxon>Bacillota</taxon>
        <taxon>Bacilli</taxon>
        <taxon>Lactobacillales</taxon>
        <taxon>Enterococcaceae</taxon>
        <taxon>Catellicoccus</taxon>
    </lineage>
</organism>
<feature type="domain" description="LysM" evidence="2">
    <location>
        <begin position="29"/>
        <end position="73"/>
    </location>
</feature>
<dbReference type="Pfam" id="PF01476">
    <property type="entry name" value="LysM"/>
    <property type="match status" value="1"/>
</dbReference>
<dbReference type="PROSITE" id="PS51782">
    <property type="entry name" value="LYSM"/>
    <property type="match status" value="1"/>
</dbReference>
<dbReference type="OrthoDB" id="117366at2"/>
<dbReference type="Gene3D" id="3.10.350.10">
    <property type="entry name" value="LysM domain"/>
    <property type="match status" value="1"/>
</dbReference>
<comment type="caution">
    <text evidence="3">The sequence shown here is derived from an EMBL/GenBank/DDBJ whole genome shotgun (WGS) entry which is preliminary data.</text>
</comment>
<protein>
    <submittedName>
        <fullName evidence="3">Aggregation promoting factor</fullName>
    </submittedName>
</protein>
<evidence type="ECO:0000256" key="1">
    <source>
        <dbReference type="SAM" id="SignalP"/>
    </source>
</evidence>
<evidence type="ECO:0000313" key="4">
    <source>
        <dbReference type="Proteomes" id="UP000016057"/>
    </source>
</evidence>
<dbReference type="CDD" id="cd00118">
    <property type="entry name" value="LysM"/>
    <property type="match status" value="1"/>
</dbReference>
<gene>
    <name evidence="3" type="ORF">C683_0811</name>
</gene>
<dbReference type="eggNOG" id="COG1388">
    <property type="taxonomic scope" value="Bacteria"/>
</dbReference>
<keyword evidence="1" id="KW-0732">Signal</keyword>
<evidence type="ECO:0000313" key="3">
    <source>
        <dbReference type="EMBL" id="EKU27480.1"/>
    </source>
</evidence>
<dbReference type="AlphaFoldDB" id="K8Z9E3"/>
<feature type="signal peptide" evidence="1">
    <location>
        <begin position="1"/>
        <end position="27"/>
    </location>
</feature>
<accession>K8Z9E3</accession>
<dbReference type="RefSeq" id="WP_009490292.1">
    <property type="nucleotide sequence ID" value="NZ_AMYT01000017.1"/>
</dbReference>
<dbReference type="PATRIC" id="fig|1234409.3.peg.762"/>
<dbReference type="InterPro" id="IPR036779">
    <property type="entry name" value="LysM_dom_sf"/>
</dbReference>
<proteinExistence type="predicted"/>
<sequence length="182" mass="19689">MNNQKLKLAVITAAPIATMFLAHTASADETYTVQSGDSLSAIASKFNSNIDSIAKANNIHDINQIYSGQELTIPTDKKAEKNYTSTATAVTTYKAAPAAPKTTSAPATGNTSSAKAWIAMKESTNNYNARNGRYIGKYQLDAAYLNGDFSPANQERVAENYVKSRYGSWEAAKAFHQANGWY</sequence>
<evidence type="ECO:0000259" key="2">
    <source>
        <dbReference type="PROSITE" id="PS51782"/>
    </source>
</evidence>
<dbReference type="SUPFAM" id="SSF54106">
    <property type="entry name" value="LysM domain"/>
    <property type="match status" value="1"/>
</dbReference>
<dbReference type="InterPro" id="IPR018392">
    <property type="entry name" value="LysM"/>
</dbReference>
<reference evidence="3 4" key="1">
    <citation type="journal article" date="2013" name="Genome Announc.">
        <title>Draft Genome Sequence of Catellicoccus marimammalium, a Novel Species Commonly Found in Gull Feces.</title>
        <authorList>
            <person name="Weigand M.R."/>
            <person name="Ryu H."/>
            <person name="Bozcek L."/>
            <person name="Konstantinidis K.T."/>
            <person name="Santo Domingo J.W."/>
        </authorList>
    </citation>
    <scope>NUCLEOTIDE SEQUENCE [LARGE SCALE GENOMIC DNA]</scope>
    <source>
        <strain evidence="3 4">M35/04/3</strain>
    </source>
</reference>
<dbReference type="STRING" id="1234409.C683_0811"/>
<name>K8Z9E3_9ENTE</name>
<feature type="chain" id="PRO_5003923407" evidence="1">
    <location>
        <begin position="28"/>
        <end position="182"/>
    </location>
</feature>
<dbReference type="SMART" id="SM00257">
    <property type="entry name" value="LysM"/>
    <property type="match status" value="1"/>
</dbReference>
<dbReference type="EMBL" id="AMYT01000017">
    <property type="protein sequence ID" value="EKU27480.1"/>
    <property type="molecule type" value="Genomic_DNA"/>
</dbReference>
<dbReference type="Proteomes" id="UP000016057">
    <property type="component" value="Unassembled WGS sequence"/>
</dbReference>
<keyword evidence="4" id="KW-1185">Reference proteome</keyword>